<gene>
    <name evidence="2" type="ORF">P0Y65_16980</name>
</gene>
<sequence length="100" mass="10910">MMRNLWPLLAGFGIWAAGLSVIYSVQALGCVWLWTEAMHRTVLVGLAILTLAALAILFIWQQFLSPPDAVWKKSSSMLTALALAATVVTFLPTTFATLCQ</sequence>
<dbReference type="Proteomes" id="UP001217476">
    <property type="component" value="Chromosome"/>
</dbReference>
<reference evidence="2" key="1">
    <citation type="submission" date="2023-03" db="EMBL/GenBank/DDBJ databases">
        <title>Andean soil-derived lignocellulolytic bacterial consortium as a source of novel taxa and putative plastic-active enzymes.</title>
        <authorList>
            <person name="Diaz-Garcia L."/>
            <person name="Chuvochina M."/>
            <person name="Feuerriegel G."/>
            <person name="Bunk B."/>
            <person name="Sproer C."/>
            <person name="Streit W.R."/>
            <person name="Rodriguez L.M."/>
            <person name="Overmann J."/>
            <person name="Jimenez D.J."/>
        </authorList>
    </citation>
    <scope>NUCLEOTIDE SEQUENCE</scope>
    <source>
        <strain evidence="2">MAG 4196</strain>
    </source>
</reference>
<proteinExistence type="predicted"/>
<accession>A0AAJ5VS87</accession>
<name>A0AAJ5VS87_9HYPH</name>
<feature type="transmembrane region" description="Helical" evidence="1">
    <location>
        <begin position="80"/>
        <end position="98"/>
    </location>
</feature>
<evidence type="ECO:0000256" key="1">
    <source>
        <dbReference type="SAM" id="Phobius"/>
    </source>
</evidence>
<organism evidence="2 3">
    <name type="scientific">Candidatus Devosia phytovorans</name>
    <dbReference type="NCBI Taxonomy" id="3121372"/>
    <lineage>
        <taxon>Bacteria</taxon>
        <taxon>Pseudomonadati</taxon>
        <taxon>Pseudomonadota</taxon>
        <taxon>Alphaproteobacteria</taxon>
        <taxon>Hyphomicrobiales</taxon>
        <taxon>Devosiaceae</taxon>
        <taxon>Devosia</taxon>
    </lineage>
</organism>
<feature type="transmembrane region" description="Helical" evidence="1">
    <location>
        <begin position="37"/>
        <end position="60"/>
    </location>
</feature>
<dbReference type="EMBL" id="CP119312">
    <property type="protein sequence ID" value="WEK03866.1"/>
    <property type="molecule type" value="Genomic_DNA"/>
</dbReference>
<evidence type="ECO:0000313" key="3">
    <source>
        <dbReference type="Proteomes" id="UP001217476"/>
    </source>
</evidence>
<keyword evidence="1" id="KW-0472">Membrane</keyword>
<protein>
    <submittedName>
        <fullName evidence="2">Uncharacterized protein</fullName>
    </submittedName>
</protein>
<keyword evidence="1" id="KW-1133">Transmembrane helix</keyword>
<keyword evidence="1" id="KW-0812">Transmembrane</keyword>
<evidence type="ECO:0000313" key="2">
    <source>
        <dbReference type="EMBL" id="WEK03866.1"/>
    </source>
</evidence>
<dbReference type="AlphaFoldDB" id="A0AAJ5VS87"/>